<reference evidence="3 4" key="1">
    <citation type="submission" date="2016-01" db="EMBL/GenBank/DDBJ databases">
        <title>Biosynthesis of antibiotic leucinostatins and their inhibition on Phytophthora in bio-control Purpureocillium lilacinum.</title>
        <authorList>
            <person name="Wang G."/>
            <person name="Liu Z."/>
            <person name="Lin R."/>
            <person name="Li E."/>
            <person name="Mao Z."/>
            <person name="Ling J."/>
            <person name="Yin W."/>
            <person name="Xie B."/>
        </authorList>
    </citation>
    <scope>NUCLEOTIDE SEQUENCE [LARGE SCALE GENOMIC DNA]</scope>
    <source>
        <strain evidence="3">PLBJ-1</strain>
    </source>
</reference>
<dbReference type="EMBL" id="LSBH01000006">
    <property type="protein sequence ID" value="OAQ77381.1"/>
    <property type="molecule type" value="Genomic_DNA"/>
</dbReference>
<feature type="compositionally biased region" description="Low complexity" evidence="1">
    <location>
        <begin position="268"/>
        <end position="293"/>
    </location>
</feature>
<evidence type="ECO:0000256" key="2">
    <source>
        <dbReference type="SAM" id="SignalP"/>
    </source>
</evidence>
<proteinExistence type="predicted"/>
<feature type="region of interest" description="Disordered" evidence="1">
    <location>
        <begin position="153"/>
        <end position="200"/>
    </location>
</feature>
<feature type="region of interest" description="Disordered" evidence="1">
    <location>
        <begin position="345"/>
        <end position="507"/>
    </location>
</feature>
<feature type="compositionally biased region" description="Low complexity" evidence="1">
    <location>
        <begin position="366"/>
        <end position="377"/>
    </location>
</feature>
<feature type="compositionally biased region" description="Basic and acidic residues" evidence="1">
    <location>
        <begin position="405"/>
        <end position="461"/>
    </location>
</feature>
<evidence type="ECO:0000256" key="1">
    <source>
        <dbReference type="SAM" id="MobiDB-lite"/>
    </source>
</evidence>
<feature type="signal peptide" evidence="2">
    <location>
        <begin position="1"/>
        <end position="19"/>
    </location>
</feature>
<feature type="region of interest" description="Disordered" evidence="1">
    <location>
        <begin position="258"/>
        <end position="330"/>
    </location>
</feature>
<organism evidence="3 4">
    <name type="scientific">Purpureocillium lilacinum</name>
    <name type="common">Paecilomyces lilacinus</name>
    <dbReference type="NCBI Taxonomy" id="33203"/>
    <lineage>
        <taxon>Eukaryota</taxon>
        <taxon>Fungi</taxon>
        <taxon>Dikarya</taxon>
        <taxon>Ascomycota</taxon>
        <taxon>Pezizomycotina</taxon>
        <taxon>Sordariomycetes</taxon>
        <taxon>Hypocreomycetidae</taxon>
        <taxon>Hypocreales</taxon>
        <taxon>Ophiocordycipitaceae</taxon>
        <taxon>Purpureocillium</taxon>
    </lineage>
</organism>
<sequence>MKVCTSTLLAACLASTALAWPMRQATQAPSDQEDKYQTEKQDAAMLNALVNHMKAGPGLNATAPAGNTTTTSASEGKPAGGTFKETTPNSNATTLQVQPYNSTADPAGVANPQQQKGHDAKEQYANGMVGKMAAEAPHVHKEMMSGAPTLETKALQDASDEQCDCKKEERRDGGDMDMMDGSNMDADMNPETETSKPMTDIMGEQEQNDMDKRMDFPQGMDSDMPEDADDAPILEKRIEHSDAENKMTGNHDIAHQMASMSDSHGAKSKPSSPSNSSSSTSSTTQQQEKQASTPTTPDDKMASSAAAAEALPRVMLTAPSSKKPLSKREIGMLERFASYVRDLMDAGDGTSVKPSNSSGGGMASRAVASNNSNSTVTAEDERSEKMADIREAISEKMAQGQNMQKGDEQKEEKSKMERRDMSKDGKMMMTEGGKDAMPEGKAMDSEAMHETRDMKPDEKASSDAMDMEGGMADKHTPMPMHMPNDKMSQTHGMDEKMMPEAMDMHME</sequence>
<name>A0A179GJ34_PURLI</name>
<feature type="compositionally biased region" description="Polar residues" evidence="1">
    <location>
        <begin position="84"/>
        <end position="93"/>
    </location>
</feature>
<dbReference type="AlphaFoldDB" id="A0A179GJ34"/>
<protein>
    <submittedName>
        <fullName evidence="3">Uncharacterized protein</fullName>
    </submittedName>
</protein>
<feature type="region of interest" description="Disordered" evidence="1">
    <location>
        <begin position="101"/>
        <end position="120"/>
    </location>
</feature>
<evidence type="ECO:0000313" key="3">
    <source>
        <dbReference type="EMBL" id="OAQ77381.1"/>
    </source>
</evidence>
<keyword evidence="2" id="KW-0732">Signal</keyword>
<dbReference type="Proteomes" id="UP000078240">
    <property type="component" value="Unassembled WGS sequence"/>
</dbReference>
<feature type="compositionally biased region" description="Low complexity" evidence="1">
    <location>
        <begin position="60"/>
        <end position="74"/>
    </location>
</feature>
<feature type="compositionally biased region" description="Basic and acidic residues" evidence="1">
    <location>
        <begin position="379"/>
        <end position="394"/>
    </location>
</feature>
<evidence type="ECO:0000313" key="4">
    <source>
        <dbReference type="Proteomes" id="UP000078240"/>
    </source>
</evidence>
<feature type="region of interest" description="Disordered" evidence="1">
    <location>
        <begin position="55"/>
        <end position="93"/>
    </location>
</feature>
<accession>A0A179GJ34</accession>
<feature type="compositionally biased region" description="Basic and acidic residues" evidence="1">
    <location>
        <begin position="163"/>
        <end position="174"/>
    </location>
</feature>
<feature type="chain" id="PRO_5008102701" evidence="2">
    <location>
        <begin position="20"/>
        <end position="507"/>
    </location>
</feature>
<comment type="caution">
    <text evidence="3">The sequence shown here is derived from an EMBL/GenBank/DDBJ whole genome shotgun (WGS) entry which is preliminary data.</text>
</comment>
<gene>
    <name evidence="3" type="ORF">VFPBJ_07853</name>
</gene>
<feature type="compositionally biased region" description="Basic and acidic residues" evidence="1">
    <location>
        <begin position="492"/>
        <end position="507"/>
    </location>
</feature>